<dbReference type="OMA" id="EHEFDFH"/>
<dbReference type="GO" id="GO:0000036">
    <property type="term" value="F:acyl carrier activity"/>
    <property type="evidence" value="ECO:0007669"/>
    <property type="project" value="InterPro"/>
</dbReference>
<dbReference type="InterPro" id="IPR044813">
    <property type="entry name" value="ACP_chloroplastic"/>
</dbReference>
<feature type="non-terminal residue" evidence="2">
    <location>
        <position position="1"/>
    </location>
</feature>
<dbReference type="PANTHER" id="PTHR46153:SF2">
    <property type="entry name" value="ACYL CARRIER PROTEIN"/>
    <property type="match status" value="1"/>
</dbReference>
<dbReference type="InterPro" id="IPR009081">
    <property type="entry name" value="PP-bd_ACP"/>
</dbReference>
<accession>A0AA38FHX4</accession>
<keyword evidence="3" id="KW-1185">Reference proteome</keyword>
<dbReference type="PANTHER" id="PTHR46153">
    <property type="entry name" value="ACYL CARRIER PROTEIN"/>
    <property type="match status" value="1"/>
</dbReference>
<dbReference type="Gene3D" id="1.10.1200.10">
    <property type="entry name" value="ACP-like"/>
    <property type="match status" value="1"/>
</dbReference>
<name>A0AA38FHX4_TAXCH</name>
<evidence type="ECO:0000313" key="3">
    <source>
        <dbReference type="Proteomes" id="UP000824469"/>
    </source>
</evidence>
<dbReference type="AlphaFoldDB" id="A0AA38FHX4"/>
<feature type="domain" description="Carrier" evidence="1">
    <location>
        <begin position="35"/>
        <end position="109"/>
    </location>
</feature>
<protein>
    <recommendedName>
        <fullName evidence="1">Carrier domain-containing protein</fullName>
    </recommendedName>
</protein>
<dbReference type="EMBL" id="JAHRHJ020000009">
    <property type="protein sequence ID" value="KAH9302920.1"/>
    <property type="molecule type" value="Genomic_DNA"/>
</dbReference>
<proteinExistence type="predicted"/>
<evidence type="ECO:0000259" key="1">
    <source>
        <dbReference type="PROSITE" id="PS50075"/>
    </source>
</evidence>
<evidence type="ECO:0000313" key="2">
    <source>
        <dbReference type="EMBL" id="KAH9302920.1"/>
    </source>
</evidence>
<dbReference type="Pfam" id="PF00550">
    <property type="entry name" value="PP-binding"/>
    <property type="match status" value="1"/>
</dbReference>
<sequence length="115" mass="12702">GRECVSRLSTISSHKTSIKFNSSVYGLKVSCSANPEILSKVQKIVAKHLDVDPKSIKPNSNWNELGIDSMEAAELMLNLEQEFDIYMDPTLVANVTTPEGAADLIHDTKENIKEI</sequence>
<dbReference type="PROSITE" id="PS50075">
    <property type="entry name" value="CARRIER"/>
    <property type="match status" value="1"/>
</dbReference>
<dbReference type="InterPro" id="IPR036736">
    <property type="entry name" value="ACP-like_sf"/>
</dbReference>
<dbReference type="SUPFAM" id="SSF47336">
    <property type="entry name" value="ACP-like"/>
    <property type="match status" value="1"/>
</dbReference>
<gene>
    <name evidence="2" type="ORF">KI387_014503</name>
</gene>
<reference evidence="2 3" key="1">
    <citation type="journal article" date="2021" name="Nat. Plants">
        <title>The Taxus genome provides insights into paclitaxel biosynthesis.</title>
        <authorList>
            <person name="Xiong X."/>
            <person name="Gou J."/>
            <person name="Liao Q."/>
            <person name="Li Y."/>
            <person name="Zhou Q."/>
            <person name="Bi G."/>
            <person name="Li C."/>
            <person name="Du R."/>
            <person name="Wang X."/>
            <person name="Sun T."/>
            <person name="Guo L."/>
            <person name="Liang H."/>
            <person name="Lu P."/>
            <person name="Wu Y."/>
            <person name="Zhang Z."/>
            <person name="Ro D.K."/>
            <person name="Shang Y."/>
            <person name="Huang S."/>
            <person name="Yan J."/>
        </authorList>
    </citation>
    <scope>NUCLEOTIDE SEQUENCE [LARGE SCALE GENOMIC DNA]</scope>
    <source>
        <strain evidence="2">Ta-2019</strain>
    </source>
</reference>
<comment type="caution">
    <text evidence="2">The sequence shown here is derived from an EMBL/GenBank/DDBJ whole genome shotgun (WGS) entry which is preliminary data.</text>
</comment>
<dbReference type="Proteomes" id="UP000824469">
    <property type="component" value="Unassembled WGS sequence"/>
</dbReference>
<organism evidence="2 3">
    <name type="scientific">Taxus chinensis</name>
    <name type="common">Chinese yew</name>
    <name type="synonym">Taxus wallichiana var. chinensis</name>
    <dbReference type="NCBI Taxonomy" id="29808"/>
    <lineage>
        <taxon>Eukaryota</taxon>
        <taxon>Viridiplantae</taxon>
        <taxon>Streptophyta</taxon>
        <taxon>Embryophyta</taxon>
        <taxon>Tracheophyta</taxon>
        <taxon>Spermatophyta</taxon>
        <taxon>Pinopsida</taxon>
        <taxon>Pinidae</taxon>
        <taxon>Conifers II</taxon>
        <taxon>Cupressales</taxon>
        <taxon>Taxaceae</taxon>
        <taxon>Taxus</taxon>
    </lineage>
</organism>